<dbReference type="AlphaFoldDB" id="A0A915HSK8"/>
<name>A0A915HSK8_ROMCU</name>
<dbReference type="Proteomes" id="UP000887565">
    <property type="component" value="Unplaced"/>
</dbReference>
<keyword evidence="1" id="KW-1185">Reference proteome</keyword>
<sequence>MSVNDDSNLTFKFCPFCPEPLDDDRQLLIHVIIDHTSEYSHVRNNESLTQIFQKLPAIRGSIIEKRIVAKRRNLDADDEEILKKIVVTTTTMATVNNKSLPPSPRSLCDDDRCSGFDSAQNTTQDVQTLSKVTIEKLKICSPNVIAVEPAIGDDTGNLDLGPKLFISHLLRRAIRIFWQEQNSE</sequence>
<accession>A0A915HSK8</accession>
<evidence type="ECO:0000313" key="2">
    <source>
        <dbReference type="WBParaSite" id="nRc.2.0.1.t04395-RA"/>
    </source>
</evidence>
<protein>
    <submittedName>
        <fullName evidence="2">C2H2-type domain-containing protein</fullName>
    </submittedName>
</protein>
<reference evidence="2" key="1">
    <citation type="submission" date="2022-11" db="UniProtKB">
        <authorList>
            <consortium name="WormBaseParasite"/>
        </authorList>
    </citation>
    <scope>IDENTIFICATION</scope>
</reference>
<dbReference type="WBParaSite" id="nRc.2.0.1.t04395-RA">
    <property type="protein sequence ID" value="nRc.2.0.1.t04395-RA"/>
    <property type="gene ID" value="nRc.2.0.1.g04395"/>
</dbReference>
<organism evidence="1 2">
    <name type="scientific">Romanomermis culicivorax</name>
    <name type="common">Nematode worm</name>
    <dbReference type="NCBI Taxonomy" id="13658"/>
    <lineage>
        <taxon>Eukaryota</taxon>
        <taxon>Metazoa</taxon>
        <taxon>Ecdysozoa</taxon>
        <taxon>Nematoda</taxon>
        <taxon>Enoplea</taxon>
        <taxon>Dorylaimia</taxon>
        <taxon>Mermithida</taxon>
        <taxon>Mermithoidea</taxon>
        <taxon>Mermithidae</taxon>
        <taxon>Romanomermis</taxon>
    </lineage>
</organism>
<evidence type="ECO:0000313" key="1">
    <source>
        <dbReference type="Proteomes" id="UP000887565"/>
    </source>
</evidence>
<proteinExistence type="predicted"/>